<keyword evidence="3 5" id="KW-1133">Transmembrane helix</keyword>
<accession>A0ABU0J9I8</accession>
<organism evidence="7 8">
    <name type="scientific">Labrys wisconsinensis</name>
    <dbReference type="NCBI Taxonomy" id="425677"/>
    <lineage>
        <taxon>Bacteria</taxon>
        <taxon>Pseudomonadati</taxon>
        <taxon>Pseudomonadota</taxon>
        <taxon>Alphaproteobacteria</taxon>
        <taxon>Hyphomicrobiales</taxon>
        <taxon>Xanthobacteraceae</taxon>
        <taxon>Labrys</taxon>
    </lineage>
</organism>
<evidence type="ECO:0000313" key="7">
    <source>
        <dbReference type="EMBL" id="MDQ0470935.1"/>
    </source>
</evidence>
<dbReference type="EMBL" id="JAUSVX010000007">
    <property type="protein sequence ID" value="MDQ0470935.1"/>
    <property type="molecule type" value="Genomic_DNA"/>
</dbReference>
<evidence type="ECO:0000259" key="6">
    <source>
        <dbReference type="Pfam" id="PF06271"/>
    </source>
</evidence>
<evidence type="ECO:0000256" key="5">
    <source>
        <dbReference type="SAM" id="Phobius"/>
    </source>
</evidence>
<feature type="domain" description="RDD" evidence="6">
    <location>
        <begin position="35"/>
        <end position="185"/>
    </location>
</feature>
<protein>
    <submittedName>
        <fullName evidence="7">RDD family membrane protein YckC</fullName>
    </submittedName>
</protein>
<evidence type="ECO:0000256" key="4">
    <source>
        <dbReference type="ARBA" id="ARBA00023136"/>
    </source>
</evidence>
<dbReference type="Proteomes" id="UP001242480">
    <property type="component" value="Unassembled WGS sequence"/>
</dbReference>
<dbReference type="PANTHER" id="PTHR38480">
    <property type="entry name" value="SLR0254 PROTEIN"/>
    <property type="match status" value="1"/>
</dbReference>
<proteinExistence type="predicted"/>
<keyword evidence="4 5" id="KW-0472">Membrane</keyword>
<dbReference type="RefSeq" id="WP_307275290.1">
    <property type="nucleotide sequence ID" value="NZ_JAUSVX010000007.1"/>
</dbReference>
<reference evidence="7 8" key="1">
    <citation type="submission" date="2023-07" db="EMBL/GenBank/DDBJ databases">
        <title>Genomic Encyclopedia of Type Strains, Phase IV (KMG-IV): sequencing the most valuable type-strain genomes for metagenomic binning, comparative biology and taxonomic classification.</title>
        <authorList>
            <person name="Goeker M."/>
        </authorList>
    </citation>
    <scope>NUCLEOTIDE SEQUENCE [LARGE SCALE GENOMIC DNA]</scope>
    <source>
        <strain evidence="7 8">DSM 19619</strain>
    </source>
</reference>
<name>A0ABU0J9I8_9HYPH</name>
<keyword evidence="8" id="KW-1185">Reference proteome</keyword>
<evidence type="ECO:0000256" key="1">
    <source>
        <dbReference type="ARBA" id="ARBA00004141"/>
    </source>
</evidence>
<dbReference type="InterPro" id="IPR010432">
    <property type="entry name" value="RDD"/>
</dbReference>
<feature type="transmembrane region" description="Helical" evidence="5">
    <location>
        <begin position="73"/>
        <end position="98"/>
    </location>
</feature>
<gene>
    <name evidence="7" type="ORF">QO011_003954</name>
</gene>
<comment type="subcellular location">
    <subcellularLocation>
        <location evidence="1">Membrane</location>
        <topology evidence="1">Multi-pass membrane protein</topology>
    </subcellularLocation>
</comment>
<dbReference type="Pfam" id="PF06271">
    <property type="entry name" value="RDD"/>
    <property type="match status" value="1"/>
</dbReference>
<evidence type="ECO:0000256" key="2">
    <source>
        <dbReference type="ARBA" id="ARBA00022692"/>
    </source>
</evidence>
<feature type="transmembrane region" description="Helical" evidence="5">
    <location>
        <begin position="48"/>
        <end position="67"/>
    </location>
</feature>
<sequence length="303" mass="33442">MAADTDRIARLLGGRQRNLREIVSPEGVALEVEVADHGERVGAFAIDFLLWLAVTILLYLGILLAILHGVTSAVAITAILFIAFIVRNLYFVYFELAWQGSTPGKKLMGLRVIDRQGGPLTPAALIARNLTREVEIFLPIGLLLSLSVTGEGTAFWQKLCDFAWVALISCLPFFNRDHLRAGDLIGGTMVIALPRRALLGDLAVETTPYAFSSRQLAAYGAFELQVLEELLRRPDSPETRRLLDDVCTKICRKIGWTEPVRPGEAPAFLKAFYAAERAELERARLFGRHKADKHSKAGETTDG</sequence>
<evidence type="ECO:0000256" key="3">
    <source>
        <dbReference type="ARBA" id="ARBA00022989"/>
    </source>
</evidence>
<dbReference type="PANTHER" id="PTHR38480:SF1">
    <property type="entry name" value="SLR0254 PROTEIN"/>
    <property type="match status" value="1"/>
</dbReference>
<evidence type="ECO:0000313" key="8">
    <source>
        <dbReference type="Proteomes" id="UP001242480"/>
    </source>
</evidence>
<comment type="caution">
    <text evidence="7">The sequence shown here is derived from an EMBL/GenBank/DDBJ whole genome shotgun (WGS) entry which is preliminary data.</text>
</comment>
<keyword evidence="2 5" id="KW-0812">Transmembrane</keyword>